<evidence type="ECO:0000313" key="9">
    <source>
        <dbReference type="Proteomes" id="UP000601990"/>
    </source>
</evidence>
<feature type="transmembrane region" description="Helical" evidence="7">
    <location>
        <begin position="296"/>
        <end position="315"/>
    </location>
</feature>
<feature type="transmembrane region" description="Helical" evidence="7">
    <location>
        <begin position="231"/>
        <end position="254"/>
    </location>
</feature>
<accession>A0ABX1N1Z8</accession>
<organism evidence="8 9">
    <name type="scientific">Aromatoleum buckelii</name>
    <dbReference type="NCBI Taxonomy" id="200254"/>
    <lineage>
        <taxon>Bacteria</taxon>
        <taxon>Pseudomonadati</taxon>
        <taxon>Pseudomonadota</taxon>
        <taxon>Betaproteobacteria</taxon>
        <taxon>Rhodocyclales</taxon>
        <taxon>Rhodocyclaceae</taxon>
        <taxon>Aromatoleum</taxon>
    </lineage>
</organism>
<comment type="subcellular location">
    <subcellularLocation>
        <location evidence="1">Membrane</location>
        <topology evidence="1">Multi-pass membrane protein</topology>
    </subcellularLocation>
</comment>
<dbReference type="EMBL" id="WTVH01000013">
    <property type="protein sequence ID" value="NMF93356.1"/>
    <property type="molecule type" value="Genomic_DNA"/>
</dbReference>
<proteinExistence type="inferred from homology"/>
<dbReference type="PANTHER" id="PTHR21716">
    <property type="entry name" value="TRANSMEMBRANE PROTEIN"/>
    <property type="match status" value="1"/>
</dbReference>
<evidence type="ECO:0000256" key="5">
    <source>
        <dbReference type="ARBA" id="ARBA00023136"/>
    </source>
</evidence>
<name>A0ABX1N1Z8_9RHOO</name>
<dbReference type="PANTHER" id="PTHR21716:SF62">
    <property type="entry name" value="TRANSPORT PROTEIN YDBI-RELATED"/>
    <property type="match status" value="1"/>
</dbReference>
<feature type="region of interest" description="Disordered" evidence="6">
    <location>
        <begin position="371"/>
        <end position="393"/>
    </location>
</feature>
<protein>
    <submittedName>
        <fullName evidence="8">AI-2E family transporter</fullName>
    </submittedName>
</protein>
<evidence type="ECO:0000256" key="6">
    <source>
        <dbReference type="SAM" id="MobiDB-lite"/>
    </source>
</evidence>
<sequence length="393" mass="41424">MKPGHTPPARRLARAAARPTEAALPTPPRPTRDADARRADRSIVIVSMVLLLVVFGLLVWTIADVLLLVFAGILVGVFLRGLSDGVSALTGLSGTVSFGIVLATLAAVLVVGGVLLGNEMATQLDQLGPSLHLAWEKLLNGVYRYEWGRILFSERNLSALLPEDGSWPTLLGGAFSMTIGAIGGWLIAVFIGLYGAAAPAVYRHGLLLLVPAHARSRAREVLDTVTTTMRWWLIGTFARMAVVGLSVTVGLWLLDIQLALALGLIAFVLDFVPYLGPILAALPALLVALATGPSDAFYVLLLFLAVQAAENYVVTPLIDQYSVHLPPALTISAQVLLGALLGALGVVFATPLTAIALVLVRMLYVEEDAETSAGTQEPTLSSLPPQETGPPGS</sequence>
<feature type="transmembrane region" description="Helical" evidence="7">
    <location>
        <begin position="185"/>
        <end position="210"/>
    </location>
</feature>
<evidence type="ECO:0000256" key="1">
    <source>
        <dbReference type="ARBA" id="ARBA00004141"/>
    </source>
</evidence>
<evidence type="ECO:0000256" key="2">
    <source>
        <dbReference type="ARBA" id="ARBA00009773"/>
    </source>
</evidence>
<reference evidence="8" key="1">
    <citation type="submission" date="2019-12" db="EMBL/GenBank/DDBJ databases">
        <title>Comparative genomics gives insights into the taxonomy of the Azoarcus-Aromatoleum group and reveals separate origins of nif in the plant-associated Azoarcus and non-plant-associated Aromatoleum sub-groups.</title>
        <authorList>
            <person name="Lafos M."/>
            <person name="Maluk M."/>
            <person name="Batista M."/>
            <person name="Junghare M."/>
            <person name="Carmona M."/>
            <person name="Faoro H."/>
            <person name="Cruz L.M."/>
            <person name="Battistoni F."/>
            <person name="De Souza E."/>
            <person name="Pedrosa F."/>
            <person name="Chen W.-M."/>
            <person name="Poole P.S."/>
            <person name="Dixon R.A."/>
            <person name="James E.K."/>
        </authorList>
    </citation>
    <scope>NUCLEOTIDE SEQUENCE</scope>
    <source>
        <strain evidence="8">U120</strain>
    </source>
</reference>
<feature type="region of interest" description="Disordered" evidence="6">
    <location>
        <begin position="1"/>
        <end position="35"/>
    </location>
</feature>
<evidence type="ECO:0000256" key="7">
    <source>
        <dbReference type="SAM" id="Phobius"/>
    </source>
</evidence>
<feature type="transmembrane region" description="Helical" evidence="7">
    <location>
        <begin position="66"/>
        <end position="83"/>
    </location>
</feature>
<feature type="transmembrane region" description="Helical" evidence="7">
    <location>
        <begin position="335"/>
        <end position="360"/>
    </location>
</feature>
<keyword evidence="3 7" id="KW-0812">Transmembrane</keyword>
<keyword evidence="5 7" id="KW-0472">Membrane</keyword>
<dbReference type="InterPro" id="IPR002549">
    <property type="entry name" value="AI-2E-like"/>
</dbReference>
<feature type="compositionally biased region" description="Low complexity" evidence="6">
    <location>
        <begin position="7"/>
        <end position="24"/>
    </location>
</feature>
<evidence type="ECO:0000313" key="8">
    <source>
        <dbReference type="EMBL" id="NMF93356.1"/>
    </source>
</evidence>
<evidence type="ECO:0000256" key="4">
    <source>
        <dbReference type="ARBA" id="ARBA00022989"/>
    </source>
</evidence>
<comment type="caution">
    <text evidence="8">The sequence shown here is derived from an EMBL/GenBank/DDBJ whole genome shotgun (WGS) entry which is preliminary data.</text>
</comment>
<feature type="transmembrane region" description="Helical" evidence="7">
    <location>
        <begin position="42"/>
        <end position="60"/>
    </location>
</feature>
<dbReference type="Proteomes" id="UP000601990">
    <property type="component" value="Unassembled WGS sequence"/>
</dbReference>
<dbReference type="RefSeq" id="WP_169198636.1">
    <property type="nucleotide sequence ID" value="NZ_WTVH02000010.1"/>
</dbReference>
<feature type="compositionally biased region" description="Polar residues" evidence="6">
    <location>
        <begin position="372"/>
        <end position="385"/>
    </location>
</feature>
<keyword evidence="4 7" id="KW-1133">Transmembrane helix</keyword>
<comment type="similarity">
    <text evidence="2">Belongs to the autoinducer-2 exporter (AI-2E) (TC 2.A.86) family.</text>
</comment>
<feature type="transmembrane region" description="Helical" evidence="7">
    <location>
        <begin position="95"/>
        <end position="116"/>
    </location>
</feature>
<gene>
    <name evidence="8" type="ORF">GO608_08440</name>
</gene>
<feature type="transmembrane region" description="Helical" evidence="7">
    <location>
        <begin position="260"/>
        <end position="289"/>
    </location>
</feature>
<evidence type="ECO:0000256" key="3">
    <source>
        <dbReference type="ARBA" id="ARBA00022692"/>
    </source>
</evidence>
<dbReference type="Pfam" id="PF01594">
    <property type="entry name" value="AI-2E_transport"/>
    <property type="match status" value="1"/>
</dbReference>
<keyword evidence="9" id="KW-1185">Reference proteome</keyword>